<protein>
    <recommendedName>
        <fullName evidence="5">DUF3302 domain-containing protein</fullName>
    </recommendedName>
</protein>
<feature type="transmembrane region" description="Helical" evidence="1">
    <location>
        <begin position="33"/>
        <end position="54"/>
    </location>
</feature>
<comment type="caution">
    <text evidence="3">The sequence shown here is derived from an EMBL/GenBank/DDBJ whole genome shotgun (WGS) entry which is preliminary data.</text>
</comment>
<proteinExistence type="predicted"/>
<feature type="transmembrane region" description="Helical" evidence="1">
    <location>
        <begin position="75"/>
        <end position="98"/>
    </location>
</feature>
<keyword evidence="4" id="KW-1185">Reference proteome</keyword>
<feature type="signal peptide" evidence="2">
    <location>
        <begin position="1"/>
        <end position="21"/>
    </location>
</feature>
<keyword evidence="1" id="KW-0812">Transmembrane</keyword>
<evidence type="ECO:0000256" key="1">
    <source>
        <dbReference type="SAM" id="Phobius"/>
    </source>
</evidence>
<reference evidence="3 4" key="1">
    <citation type="submission" date="2021-12" db="EMBL/GenBank/DDBJ databases">
        <title>Genome sequencing of bacteria with rrn-lacking chromosome and rrn-plasmid.</title>
        <authorList>
            <person name="Anda M."/>
            <person name="Iwasaki W."/>
        </authorList>
    </citation>
    <scope>NUCLEOTIDE SEQUENCE [LARGE SCALE GENOMIC DNA]</scope>
    <source>
        <strain evidence="3 4">NBRC 15940</strain>
    </source>
</reference>
<feature type="chain" id="PRO_5042879165" description="DUF3302 domain-containing protein" evidence="2">
    <location>
        <begin position="22"/>
        <end position="124"/>
    </location>
</feature>
<dbReference type="Pfam" id="PF11742">
    <property type="entry name" value="DUF3302"/>
    <property type="match status" value="1"/>
</dbReference>
<dbReference type="AlphaFoldDB" id="A0AAN5ALZ0"/>
<accession>A0AAN5ALZ0</accession>
<organism evidence="3 4">
    <name type="scientific">Persicobacter diffluens</name>
    <dbReference type="NCBI Taxonomy" id="981"/>
    <lineage>
        <taxon>Bacteria</taxon>
        <taxon>Pseudomonadati</taxon>
        <taxon>Bacteroidota</taxon>
        <taxon>Cytophagia</taxon>
        <taxon>Cytophagales</taxon>
        <taxon>Persicobacteraceae</taxon>
        <taxon>Persicobacter</taxon>
    </lineage>
</organism>
<evidence type="ECO:0000256" key="2">
    <source>
        <dbReference type="SAM" id="SignalP"/>
    </source>
</evidence>
<evidence type="ECO:0008006" key="5">
    <source>
        <dbReference type="Google" id="ProtNLM"/>
    </source>
</evidence>
<gene>
    <name evidence="3" type="ORF">PEDI_43710</name>
</gene>
<keyword evidence="1" id="KW-1133">Transmembrane helix</keyword>
<dbReference type="Proteomes" id="UP001310022">
    <property type="component" value="Unassembled WGS sequence"/>
</dbReference>
<keyword evidence="2" id="KW-0732">Signal</keyword>
<name>A0AAN5ALZ0_9BACT</name>
<evidence type="ECO:0000313" key="4">
    <source>
        <dbReference type="Proteomes" id="UP001310022"/>
    </source>
</evidence>
<keyword evidence="1" id="KW-0472">Membrane</keyword>
<dbReference type="InterPro" id="IPR011223">
    <property type="entry name" value="UCP028770"/>
</dbReference>
<sequence length="124" mass="13789">MKKILLSLCFLLLLLAVPQEAAAMISPDKVNAVADVMVWVVMCIVPPIGLWIFWKIHVIPEQVAKKRNHPQKDAIHMMCLLSLVMGGMLWPMALVWAYSGPAQVCITDGENPVNVAEQEKLEQA</sequence>
<evidence type="ECO:0000313" key="3">
    <source>
        <dbReference type="EMBL" id="GJM63819.1"/>
    </source>
</evidence>
<dbReference type="EMBL" id="BQKE01000003">
    <property type="protein sequence ID" value="GJM63819.1"/>
    <property type="molecule type" value="Genomic_DNA"/>
</dbReference>